<proteinExistence type="predicted"/>
<feature type="transmembrane region" description="Helical" evidence="1">
    <location>
        <begin position="199"/>
        <end position="220"/>
    </location>
</feature>
<dbReference type="PROSITE" id="PS51257">
    <property type="entry name" value="PROKAR_LIPOPROTEIN"/>
    <property type="match status" value="1"/>
</dbReference>
<evidence type="ECO:0008006" key="4">
    <source>
        <dbReference type="Google" id="ProtNLM"/>
    </source>
</evidence>
<name>A0A662DK17_UNCAE</name>
<feature type="transmembrane region" description="Helical" evidence="1">
    <location>
        <begin position="103"/>
        <end position="123"/>
    </location>
</feature>
<evidence type="ECO:0000256" key="1">
    <source>
        <dbReference type="SAM" id="Phobius"/>
    </source>
</evidence>
<keyword evidence="1" id="KW-0472">Membrane</keyword>
<reference evidence="2 3" key="1">
    <citation type="submission" date="2018-06" db="EMBL/GenBank/DDBJ databases">
        <title>Extensive metabolic versatility and redundancy in microbially diverse, dynamic hydrothermal sediments.</title>
        <authorList>
            <person name="Dombrowski N."/>
            <person name="Teske A."/>
            <person name="Baker B.J."/>
        </authorList>
    </citation>
    <scope>NUCLEOTIDE SEQUENCE [LARGE SCALE GENOMIC DNA]</scope>
    <source>
        <strain evidence="2">B19_G9</strain>
    </source>
</reference>
<organism evidence="2 3">
    <name type="scientific">Aerophobetes bacterium</name>
    <dbReference type="NCBI Taxonomy" id="2030807"/>
    <lineage>
        <taxon>Bacteria</taxon>
        <taxon>Candidatus Aerophobota</taxon>
    </lineage>
</organism>
<evidence type="ECO:0000313" key="3">
    <source>
        <dbReference type="Proteomes" id="UP000267654"/>
    </source>
</evidence>
<feature type="transmembrane region" description="Helical" evidence="1">
    <location>
        <begin position="21"/>
        <end position="44"/>
    </location>
</feature>
<feature type="transmembrane region" description="Helical" evidence="1">
    <location>
        <begin position="50"/>
        <end position="75"/>
    </location>
</feature>
<dbReference type="EMBL" id="QMQB01000019">
    <property type="protein sequence ID" value="RLE14867.1"/>
    <property type="molecule type" value="Genomic_DNA"/>
</dbReference>
<gene>
    <name evidence="2" type="ORF">DRI96_00810</name>
</gene>
<sequence length="256" mass="29038">MSNKPSAARALKFWLSDTYNNLGKVILVNLFWTACSVPSILIGIHTRQNFSPLAFLALVVSFLLTSPALGGMFYLSKKIVVNDPYLEMRDFFDGVKKYWEKSLILLAISSITPALILGALVFYGQLARFHPAGVILWVLSLWGIIFFLLMQTYFFPLMVTQDMGIKQILKTSLFLALGNAGFTVIVVLVQIIFLALFAITGIIFIGGISTICLLQTNAFLEVSKRYTGEEIKKERKKEYKSPKQFFREIFMPWKYD</sequence>
<accession>A0A662DK17</accession>
<feature type="transmembrane region" description="Helical" evidence="1">
    <location>
        <begin position="135"/>
        <end position="159"/>
    </location>
</feature>
<dbReference type="Proteomes" id="UP000267654">
    <property type="component" value="Unassembled WGS sequence"/>
</dbReference>
<feature type="transmembrane region" description="Helical" evidence="1">
    <location>
        <begin position="171"/>
        <end position="193"/>
    </location>
</feature>
<protein>
    <recommendedName>
        <fullName evidence="4">DUF624 domain-containing protein</fullName>
    </recommendedName>
</protein>
<keyword evidence="1" id="KW-1133">Transmembrane helix</keyword>
<keyword evidence="1" id="KW-0812">Transmembrane</keyword>
<evidence type="ECO:0000313" key="2">
    <source>
        <dbReference type="EMBL" id="RLE14867.1"/>
    </source>
</evidence>
<dbReference type="AlphaFoldDB" id="A0A662DK17"/>
<comment type="caution">
    <text evidence="2">The sequence shown here is derived from an EMBL/GenBank/DDBJ whole genome shotgun (WGS) entry which is preliminary data.</text>
</comment>